<feature type="region of interest" description="Disordered" evidence="1">
    <location>
        <begin position="382"/>
        <end position="407"/>
    </location>
</feature>
<feature type="region of interest" description="Disordered" evidence="1">
    <location>
        <begin position="126"/>
        <end position="151"/>
    </location>
</feature>
<organism evidence="3 4">
    <name type="scientific">Psilocybe cf. subviscida</name>
    <dbReference type="NCBI Taxonomy" id="2480587"/>
    <lineage>
        <taxon>Eukaryota</taxon>
        <taxon>Fungi</taxon>
        <taxon>Dikarya</taxon>
        <taxon>Basidiomycota</taxon>
        <taxon>Agaricomycotina</taxon>
        <taxon>Agaricomycetes</taxon>
        <taxon>Agaricomycetidae</taxon>
        <taxon>Agaricales</taxon>
        <taxon>Agaricineae</taxon>
        <taxon>Strophariaceae</taxon>
        <taxon>Psilocybe</taxon>
    </lineage>
</organism>
<dbReference type="PANTHER" id="PTHR42076">
    <property type="entry name" value="CYANOVIRIN-N HOMOLOG"/>
    <property type="match status" value="1"/>
</dbReference>
<name>A0A8H5AUD9_9AGAR</name>
<sequence length="463" mass="49201">MPFADHFRKASVNKGILTAECKKADGQTWAPATINLDDYLGNIDGKFEVVAKGGFSKSATDITLNNGVLAAKLKNKADKAVDAKFDLGTLFHSNDGVIARITTAAAAAATVSASAASMTATAASSSSKMTSQTSSSSFTTSQTSMSRSSSTFSSSKFRYHSQQLLLEDTCSSFLLQGAWLHCDIHHEDGRITRANIDLDLYIGDVDGRLVWDATGFSKVCTEIKLDGFFLVAKCHNPANHQQFVIARLDLRTRLRIQGSIIIFVETNKKLSMMLSEVPWMKFKVIAEPDLSVFSSHPVVKQTMTRIAESTVEHVTNSMHTMITRAMEAAIVEITASAMKHVSLLMEQSIQDAVGYASASPSATEAELLHIGAMRAYGAYGTHGHGHGHDHTHAHGGHGHHGGVIGHGNGSVHGGVWAGWSSQSAHGSISRTSSSSSSVSSSSQSAASGYTATASRNASVAVQQ</sequence>
<dbReference type="OrthoDB" id="3056812at2759"/>
<dbReference type="SMART" id="SM01111">
    <property type="entry name" value="CVNH"/>
    <property type="match status" value="2"/>
</dbReference>
<dbReference type="Pfam" id="PF08881">
    <property type="entry name" value="CVNH"/>
    <property type="match status" value="2"/>
</dbReference>
<feature type="compositionally biased region" description="Low complexity" evidence="1">
    <location>
        <begin position="426"/>
        <end position="454"/>
    </location>
</feature>
<dbReference type="AlphaFoldDB" id="A0A8H5AUD9"/>
<feature type="domain" description="Cyanovirin-N" evidence="2">
    <location>
        <begin position="168"/>
        <end position="263"/>
    </location>
</feature>
<proteinExistence type="predicted"/>
<accession>A0A8H5AUD9</accession>
<keyword evidence="4" id="KW-1185">Reference proteome</keyword>
<dbReference type="Proteomes" id="UP000567179">
    <property type="component" value="Unassembled WGS sequence"/>
</dbReference>
<evidence type="ECO:0000313" key="3">
    <source>
        <dbReference type="EMBL" id="KAF5311134.1"/>
    </source>
</evidence>
<dbReference type="EMBL" id="JAACJJ010000057">
    <property type="protein sequence ID" value="KAF5311134.1"/>
    <property type="molecule type" value="Genomic_DNA"/>
</dbReference>
<reference evidence="3 4" key="1">
    <citation type="journal article" date="2020" name="ISME J.">
        <title>Uncovering the hidden diversity of litter-decomposition mechanisms in mushroom-forming fungi.</title>
        <authorList>
            <person name="Floudas D."/>
            <person name="Bentzer J."/>
            <person name="Ahren D."/>
            <person name="Johansson T."/>
            <person name="Persson P."/>
            <person name="Tunlid A."/>
        </authorList>
    </citation>
    <scope>NUCLEOTIDE SEQUENCE [LARGE SCALE GENOMIC DNA]</scope>
    <source>
        <strain evidence="3 4">CBS 101986</strain>
    </source>
</reference>
<protein>
    <recommendedName>
        <fullName evidence="2">Cyanovirin-N domain-containing protein</fullName>
    </recommendedName>
</protein>
<dbReference type="InterPro" id="IPR011058">
    <property type="entry name" value="Cyanovirin-N"/>
</dbReference>
<dbReference type="InterPro" id="IPR036673">
    <property type="entry name" value="Cyanovirin-N_sf"/>
</dbReference>
<evidence type="ECO:0000259" key="2">
    <source>
        <dbReference type="SMART" id="SM01111"/>
    </source>
</evidence>
<dbReference type="PANTHER" id="PTHR42076:SF1">
    <property type="entry name" value="CYANOVIRIN-N DOMAIN-CONTAINING PROTEIN"/>
    <property type="match status" value="1"/>
</dbReference>
<gene>
    <name evidence="3" type="ORF">D9619_008057</name>
</gene>
<evidence type="ECO:0000313" key="4">
    <source>
        <dbReference type="Proteomes" id="UP000567179"/>
    </source>
</evidence>
<evidence type="ECO:0000256" key="1">
    <source>
        <dbReference type="SAM" id="MobiDB-lite"/>
    </source>
</evidence>
<feature type="region of interest" description="Disordered" evidence="1">
    <location>
        <begin position="426"/>
        <end position="463"/>
    </location>
</feature>
<dbReference type="SUPFAM" id="SSF51322">
    <property type="entry name" value="Cyanovirin-N"/>
    <property type="match status" value="2"/>
</dbReference>
<dbReference type="Gene3D" id="2.30.60.10">
    <property type="entry name" value="Cyanovirin-N"/>
    <property type="match status" value="2"/>
</dbReference>
<feature type="domain" description="Cyanovirin-N" evidence="2">
    <location>
        <begin position="2"/>
        <end position="100"/>
    </location>
</feature>
<comment type="caution">
    <text evidence="3">The sequence shown here is derived from an EMBL/GenBank/DDBJ whole genome shotgun (WGS) entry which is preliminary data.</text>
</comment>